<dbReference type="GO" id="GO:0042391">
    <property type="term" value="P:regulation of membrane potential"/>
    <property type="evidence" value="ECO:0007669"/>
    <property type="project" value="UniProtKB-ARBA"/>
</dbReference>
<dbReference type="GO" id="GO:0016758">
    <property type="term" value="F:hexosyltransferase activity"/>
    <property type="evidence" value="ECO:0007669"/>
    <property type="project" value="UniProtKB-ARBA"/>
</dbReference>
<dbReference type="InterPro" id="IPR017853">
    <property type="entry name" value="GH"/>
</dbReference>
<evidence type="ECO:0000256" key="8">
    <source>
        <dbReference type="ARBA" id="ARBA00022919"/>
    </source>
</evidence>
<evidence type="ECO:0000256" key="5">
    <source>
        <dbReference type="ARBA" id="ARBA00012658"/>
    </source>
</evidence>
<dbReference type="Pfam" id="PF17189">
    <property type="entry name" value="Glyco_hydro_30C"/>
    <property type="match status" value="1"/>
</dbReference>
<dbReference type="GO" id="GO:0007040">
    <property type="term" value="P:lysosome organization"/>
    <property type="evidence" value="ECO:0007669"/>
    <property type="project" value="UniProtKB-ARBA"/>
</dbReference>
<feature type="domain" description="Glycosyl hydrolase family 30 beta sandwich" evidence="15">
    <location>
        <begin position="446"/>
        <end position="506"/>
    </location>
</feature>
<dbReference type="KEGG" id="ccin:107270712"/>
<dbReference type="EC" id="3.2.1.45" evidence="5 12"/>
<comment type="similarity">
    <text evidence="4 12">Belongs to the glycosyl hydrolase 30 family.</text>
</comment>
<dbReference type="InterPro" id="IPR033453">
    <property type="entry name" value="Glyco_hydro_30_TIM-barrel"/>
</dbReference>
<dbReference type="GO" id="GO:0006914">
    <property type="term" value="P:autophagy"/>
    <property type="evidence" value="ECO:0007669"/>
    <property type="project" value="UniProtKB-ARBA"/>
</dbReference>
<gene>
    <name evidence="17" type="primary">LOC107270712</name>
</gene>
<dbReference type="SUPFAM" id="SSF51011">
    <property type="entry name" value="Glycosyl hydrolase domain"/>
    <property type="match status" value="2"/>
</dbReference>
<keyword evidence="9 12" id="KW-0443">Lipid metabolism</keyword>
<evidence type="ECO:0000256" key="12">
    <source>
        <dbReference type="RuleBase" id="RU361188"/>
    </source>
</evidence>
<evidence type="ECO:0000256" key="11">
    <source>
        <dbReference type="ARBA" id="ARBA00051345"/>
    </source>
</evidence>
<dbReference type="GO" id="GO:0010605">
    <property type="term" value="P:negative regulation of macromolecule metabolic process"/>
    <property type="evidence" value="ECO:0007669"/>
    <property type="project" value="UniProtKB-ARBA"/>
</dbReference>
<dbReference type="GO" id="GO:0004348">
    <property type="term" value="F:glucosylceramidase activity"/>
    <property type="evidence" value="ECO:0007669"/>
    <property type="project" value="UniProtKB-EC"/>
</dbReference>
<evidence type="ECO:0000256" key="4">
    <source>
        <dbReference type="ARBA" id="ARBA00005382"/>
    </source>
</evidence>
<feature type="chain" id="PRO_5042592997" description="Glucosylceramidase" evidence="13">
    <location>
        <begin position="23"/>
        <end position="509"/>
    </location>
</feature>
<dbReference type="Proteomes" id="UP000694920">
    <property type="component" value="Unplaced"/>
</dbReference>
<evidence type="ECO:0000256" key="9">
    <source>
        <dbReference type="ARBA" id="ARBA00023098"/>
    </source>
</evidence>
<evidence type="ECO:0000313" key="17">
    <source>
        <dbReference type="RefSeq" id="XP_015601455.1"/>
    </source>
</evidence>
<dbReference type="AlphaFoldDB" id="A0AAJ7FP77"/>
<dbReference type="GO" id="GO:0008202">
    <property type="term" value="P:steroid metabolic process"/>
    <property type="evidence" value="ECO:0007669"/>
    <property type="project" value="UniProtKB-ARBA"/>
</dbReference>
<dbReference type="GO" id="GO:0030163">
    <property type="term" value="P:protein catabolic process"/>
    <property type="evidence" value="ECO:0007669"/>
    <property type="project" value="UniProtKB-ARBA"/>
</dbReference>
<proteinExistence type="inferred from homology"/>
<dbReference type="PRINTS" id="PR00843">
    <property type="entry name" value="GLHYDRLASE30"/>
</dbReference>
<dbReference type="InterPro" id="IPR001139">
    <property type="entry name" value="Glyco_hydro_30"/>
</dbReference>
<dbReference type="Gene3D" id="3.20.20.80">
    <property type="entry name" value="Glycosidases"/>
    <property type="match status" value="1"/>
</dbReference>
<reference evidence="17" key="1">
    <citation type="submission" date="2025-08" db="UniProtKB">
        <authorList>
            <consortium name="RefSeq"/>
        </authorList>
    </citation>
    <scope>IDENTIFICATION</scope>
</reference>
<comment type="catalytic activity">
    <reaction evidence="10">
        <text>a beta-D-glucosylceramide + H2O = an N-acyl-sphingoid base + D-glucose</text>
        <dbReference type="Rhea" id="RHEA:81447"/>
        <dbReference type="ChEBI" id="CHEBI:4167"/>
        <dbReference type="ChEBI" id="CHEBI:15377"/>
        <dbReference type="ChEBI" id="CHEBI:83264"/>
        <dbReference type="ChEBI" id="CHEBI:83273"/>
    </reaction>
    <physiologicalReaction direction="left-to-right" evidence="10">
        <dbReference type="Rhea" id="RHEA:81448"/>
    </physiologicalReaction>
</comment>
<evidence type="ECO:0000313" key="16">
    <source>
        <dbReference type="Proteomes" id="UP000694920"/>
    </source>
</evidence>
<dbReference type="GO" id="GO:0006680">
    <property type="term" value="P:glucosylceramide catabolic process"/>
    <property type="evidence" value="ECO:0007669"/>
    <property type="project" value="UniProtKB-ARBA"/>
</dbReference>
<dbReference type="GO" id="GO:0016241">
    <property type="term" value="P:regulation of macroautophagy"/>
    <property type="evidence" value="ECO:0007669"/>
    <property type="project" value="UniProtKB-ARBA"/>
</dbReference>
<evidence type="ECO:0000256" key="7">
    <source>
        <dbReference type="ARBA" id="ARBA00022801"/>
    </source>
</evidence>
<dbReference type="GeneID" id="107270712"/>
<protein>
    <recommendedName>
        <fullName evidence="5 12">Glucosylceramidase</fullName>
        <ecNumber evidence="5 12">3.2.1.45</ecNumber>
    </recommendedName>
</protein>
<evidence type="ECO:0000256" key="2">
    <source>
        <dbReference type="ARBA" id="ARBA00004760"/>
    </source>
</evidence>
<dbReference type="RefSeq" id="XP_015601455.1">
    <property type="nucleotide sequence ID" value="XM_015745969.2"/>
</dbReference>
<sequence>MRLPAAMRYFLLLASLVLIVSASDECIPRDFGNDGTVCVCNSTYCDVTPEPSLPKEGSYLHYVSSKRGQRFNQTTGEFSNEPTSELNFNLNRSLTYQSITGFGGAFSDSAGINIKNLSQAAQNNLMEAYFGVNGSRYNFGRIPIGGSDFSTRKYTYDDSPDDISLAQFALADEDLQYKIPLMQKALELNPDLKFLAAPWTAPPWMKTNNDYNGIGFLKKEYYQLYTDYLIKFMDAYKDYGLEMWSLSTGNEPFNGLIPIISINSMGWTPSSLSNWISNNLGPTLRASPYNATKILTLDDQQFELPWFIAKLFKDPKTKNYTDGVAFHWYWDNLIGSSVLDATHDEFPDKFLIMTEACAGAYPTDVEKVMLGSWTRGESYILDIIENLSHWTTGWIEWNLALNEKGGPSWTTNFVDSSIIVNAENDEFYKQPTYYALAHFSKFIPRNSVRIDLPSSSDIKSVAFITPTNDTVIVLYNKNGTAQDLSIKDPNRGYINVKLPGSSIHTIIYK</sequence>
<dbReference type="PANTHER" id="PTHR11069">
    <property type="entry name" value="GLUCOSYLCERAMIDASE"/>
    <property type="match status" value="1"/>
</dbReference>
<feature type="domain" description="Glycosyl hydrolase family 30 TIM-barrel" evidence="14">
    <location>
        <begin position="99"/>
        <end position="443"/>
    </location>
</feature>
<dbReference type="GO" id="GO:0005102">
    <property type="term" value="F:signaling receptor binding"/>
    <property type="evidence" value="ECO:0007669"/>
    <property type="project" value="UniProtKB-ARBA"/>
</dbReference>
<comment type="pathway">
    <text evidence="3">Sphingolipid metabolism.</text>
</comment>
<dbReference type="GO" id="GO:0006066">
    <property type="term" value="P:alcohol metabolic process"/>
    <property type="evidence" value="ECO:0007669"/>
    <property type="project" value="UniProtKB-ARBA"/>
</dbReference>
<accession>A0AAJ7FP77</accession>
<evidence type="ECO:0000256" key="10">
    <source>
        <dbReference type="ARBA" id="ARBA00050474"/>
    </source>
</evidence>
<keyword evidence="16" id="KW-1185">Reference proteome</keyword>
<keyword evidence="6 13" id="KW-0732">Signal</keyword>
<evidence type="ECO:0000259" key="15">
    <source>
        <dbReference type="Pfam" id="PF17189"/>
    </source>
</evidence>
<evidence type="ECO:0000256" key="3">
    <source>
        <dbReference type="ARBA" id="ARBA00004991"/>
    </source>
</evidence>
<keyword evidence="7 12" id="KW-0378">Hydrolase</keyword>
<dbReference type="SUPFAM" id="SSF51445">
    <property type="entry name" value="(Trans)glycosidases"/>
    <property type="match status" value="1"/>
</dbReference>
<feature type="signal peptide" evidence="13">
    <location>
        <begin position="1"/>
        <end position="22"/>
    </location>
</feature>
<comment type="catalytic activity">
    <reaction evidence="1">
        <text>a beta-D-glucosyl-(1&lt;-&gt;1')-N-acylsphing-4-enine + H2O = an N-acylsphing-4-enine + D-glucose</text>
        <dbReference type="Rhea" id="RHEA:13269"/>
        <dbReference type="ChEBI" id="CHEBI:4167"/>
        <dbReference type="ChEBI" id="CHEBI:15377"/>
        <dbReference type="ChEBI" id="CHEBI:22801"/>
        <dbReference type="ChEBI" id="CHEBI:52639"/>
        <dbReference type="EC" id="3.2.1.45"/>
    </reaction>
    <physiologicalReaction direction="left-to-right" evidence="1">
        <dbReference type="Rhea" id="RHEA:13270"/>
    </physiologicalReaction>
</comment>
<dbReference type="GO" id="GO:0005764">
    <property type="term" value="C:lysosome"/>
    <property type="evidence" value="ECO:0007669"/>
    <property type="project" value="UniProtKB-ARBA"/>
</dbReference>
<comment type="catalytic activity">
    <reaction evidence="11">
        <text>an N-acyl-1-beta-D-glucosyl-15-methylhexadecasphing-4-enine + H2O = an N-acyl-15-methylhexadecasphing-4-enine + D-glucose</text>
        <dbReference type="Rhea" id="RHEA:34755"/>
        <dbReference type="ChEBI" id="CHEBI:4167"/>
        <dbReference type="ChEBI" id="CHEBI:15377"/>
        <dbReference type="ChEBI" id="CHEBI:70815"/>
        <dbReference type="ChEBI" id="CHEBI:70846"/>
    </reaction>
    <physiologicalReaction direction="left-to-right" evidence="11">
        <dbReference type="Rhea" id="RHEA:34756"/>
    </physiologicalReaction>
</comment>
<dbReference type="GO" id="GO:0051246">
    <property type="term" value="P:regulation of protein metabolic process"/>
    <property type="evidence" value="ECO:0007669"/>
    <property type="project" value="UniProtKB-ARBA"/>
</dbReference>
<keyword evidence="8 12" id="KW-0746">Sphingolipid metabolism</keyword>
<name>A0AAJ7FP77_CEPCN</name>
<evidence type="ECO:0000256" key="6">
    <source>
        <dbReference type="ARBA" id="ARBA00022729"/>
    </source>
</evidence>
<dbReference type="InterPro" id="IPR033452">
    <property type="entry name" value="GH30_C"/>
</dbReference>
<evidence type="ECO:0000256" key="13">
    <source>
        <dbReference type="SAM" id="SignalP"/>
    </source>
</evidence>
<dbReference type="GO" id="GO:0032006">
    <property type="term" value="P:regulation of TOR signaling"/>
    <property type="evidence" value="ECO:0007669"/>
    <property type="project" value="UniProtKB-ARBA"/>
</dbReference>
<evidence type="ECO:0000256" key="1">
    <source>
        <dbReference type="ARBA" id="ARBA00001013"/>
    </source>
</evidence>
<dbReference type="Pfam" id="PF02055">
    <property type="entry name" value="Glyco_hydro_30"/>
    <property type="match status" value="1"/>
</dbReference>
<evidence type="ECO:0000259" key="14">
    <source>
        <dbReference type="Pfam" id="PF02055"/>
    </source>
</evidence>
<dbReference type="GO" id="GO:0005774">
    <property type="term" value="C:vacuolar membrane"/>
    <property type="evidence" value="ECO:0007669"/>
    <property type="project" value="UniProtKB-ARBA"/>
</dbReference>
<dbReference type="FunFam" id="3.20.20.80:FF:000030">
    <property type="entry name" value="Lysosomal acid glucosylceramidase"/>
    <property type="match status" value="1"/>
</dbReference>
<comment type="pathway">
    <text evidence="2">Lipid metabolism; sphingolipid metabolism.</text>
</comment>
<organism evidence="16 17">
    <name type="scientific">Cephus cinctus</name>
    <name type="common">Wheat stem sawfly</name>
    <dbReference type="NCBI Taxonomy" id="211228"/>
    <lineage>
        <taxon>Eukaryota</taxon>
        <taxon>Metazoa</taxon>
        <taxon>Ecdysozoa</taxon>
        <taxon>Arthropoda</taxon>
        <taxon>Hexapoda</taxon>
        <taxon>Insecta</taxon>
        <taxon>Pterygota</taxon>
        <taxon>Neoptera</taxon>
        <taxon>Endopterygota</taxon>
        <taxon>Hymenoptera</taxon>
        <taxon>Cephoidea</taxon>
        <taxon>Cephidae</taxon>
        <taxon>Cephus</taxon>
    </lineage>
</organism>
<keyword evidence="12" id="KW-0326">Glycosidase</keyword>
<dbReference type="PANTHER" id="PTHR11069:SF23">
    <property type="entry name" value="LYSOSOMAL ACID GLUCOSYLCERAMIDASE"/>
    <property type="match status" value="1"/>
</dbReference>